<accession>A0A0J9BWJ7</accession>
<dbReference type="PATRIC" id="fig|742734.4.peg.4303"/>
<dbReference type="GeneID" id="93161620"/>
<proteinExistence type="predicted"/>
<dbReference type="AlphaFoldDB" id="A0A0J9BWJ7"/>
<gene>
    <name evidence="1" type="ORF">HMPREF9470_04016</name>
</gene>
<dbReference type="RefSeq" id="WP_048930571.1">
    <property type="nucleotide sequence ID" value="NZ_KQ235881.1"/>
</dbReference>
<organism evidence="1 2">
    <name type="scientific">[Clostridium] citroniae WAL-19142</name>
    <dbReference type="NCBI Taxonomy" id="742734"/>
    <lineage>
        <taxon>Bacteria</taxon>
        <taxon>Bacillati</taxon>
        <taxon>Bacillota</taxon>
        <taxon>Clostridia</taxon>
        <taxon>Lachnospirales</taxon>
        <taxon>Lachnospiraceae</taxon>
        <taxon>Enterocloster</taxon>
    </lineage>
</organism>
<dbReference type="EMBL" id="ADLK01000029">
    <property type="protein sequence ID" value="KMW16516.1"/>
    <property type="molecule type" value="Genomic_DNA"/>
</dbReference>
<sequence length="457" mass="53339">MDNASDMTRISRCNKSKIQRFDLSPREVIDFLDHGAIYRTFSDVLTKVYPGNDLQKVLVGQLEEITGKKRDSVTRNVKNWIKGCNEPSRESLFQICFALRLDEQQAYRLLASSSDTGIHYRNPVELIYAFCLKTGRTYKEAQRLKEELIPIYEAERALAKQSEAREEVREQTAVHTLYMKDEFSERVETEEELRAFFIDHGKMLGILHNTAYEEFMKMLGRLQDPDEGFEDDSFDFMKKHKDEFDETSLNRLAEREEGLRKQSIKAVVEEFMQMHVPVRTESKSEKKQAKRQERDYVYLQQVIKDSWPSEDILYKMISRENDVSRKVLLLLFLLTEEFEAEEMETSDMGSGMDDLYFERIESEDGGERMEARLHLMNLFLDRFGMNRLDPGNAFDCLVLYALRASYSGGEGDPMSSRLKQTLELLFPEHGADRNMGMDRNMNVDCNMDADRKTEADI</sequence>
<name>A0A0J9BWJ7_9FIRM</name>
<reference evidence="1 2" key="1">
    <citation type="submission" date="2011-04" db="EMBL/GenBank/DDBJ databases">
        <title>The Genome Sequence of Clostridium citroniae WAL-19142.</title>
        <authorList>
            <consortium name="The Broad Institute Genome Sequencing Platform"/>
            <person name="Earl A."/>
            <person name="Ward D."/>
            <person name="Feldgarden M."/>
            <person name="Gevers D."/>
            <person name="Warren Y.A."/>
            <person name="Tyrrell K.L."/>
            <person name="Citron D.M."/>
            <person name="Goldstein E.J."/>
            <person name="Daigneault M."/>
            <person name="Allen-Vercoe E."/>
            <person name="Young S.K."/>
            <person name="Zeng Q."/>
            <person name="Gargeya S."/>
            <person name="Fitzgerald M."/>
            <person name="Haas B."/>
            <person name="Abouelleil A."/>
            <person name="Alvarado L."/>
            <person name="Arachchi H.M."/>
            <person name="Berlin A."/>
            <person name="Brown A."/>
            <person name="Chapman S.B."/>
            <person name="Chen Z."/>
            <person name="Dunbar C."/>
            <person name="Freedman E."/>
            <person name="Gearin G."/>
            <person name="Gellesch M."/>
            <person name="Goldberg J."/>
            <person name="Griggs A."/>
            <person name="Gujja S."/>
            <person name="Heilman E.R."/>
            <person name="Heiman D."/>
            <person name="Howarth C."/>
            <person name="Larson L."/>
            <person name="Lui A."/>
            <person name="MacDonald P.J."/>
            <person name="Mehta T."/>
            <person name="Montmayeur A."/>
            <person name="Murphy C."/>
            <person name="Neiman D."/>
            <person name="Pearson M."/>
            <person name="Priest M."/>
            <person name="Roberts A."/>
            <person name="Saif S."/>
            <person name="Shea T."/>
            <person name="Shenoy N."/>
            <person name="Sisk P."/>
            <person name="Stolte C."/>
            <person name="Sykes S."/>
            <person name="White J."/>
            <person name="Yandava C."/>
            <person name="Wortman J."/>
            <person name="Nusbaum C."/>
            <person name="Birren B."/>
        </authorList>
    </citation>
    <scope>NUCLEOTIDE SEQUENCE [LARGE SCALE GENOMIC DNA]</scope>
    <source>
        <strain evidence="1 2">WAL-19142</strain>
    </source>
</reference>
<dbReference type="Proteomes" id="UP000037392">
    <property type="component" value="Unassembled WGS sequence"/>
</dbReference>
<evidence type="ECO:0000313" key="2">
    <source>
        <dbReference type="Proteomes" id="UP000037392"/>
    </source>
</evidence>
<protein>
    <submittedName>
        <fullName evidence="1">Uncharacterized protein</fullName>
    </submittedName>
</protein>
<evidence type="ECO:0000313" key="1">
    <source>
        <dbReference type="EMBL" id="KMW16516.1"/>
    </source>
</evidence>
<comment type="caution">
    <text evidence="1">The sequence shown here is derived from an EMBL/GenBank/DDBJ whole genome shotgun (WGS) entry which is preliminary data.</text>
</comment>